<dbReference type="AlphaFoldDB" id="A0A642UK57"/>
<comment type="caution">
    <text evidence="7">The sequence shown here is derived from an EMBL/GenBank/DDBJ whole genome shotgun (WGS) entry which is preliminary data.</text>
</comment>
<evidence type="ECO:0000256" key="2">
    <source>
        <dbReference type="ARBA" id="ARBA00010734"/>
    </source>
</evidence>
<evidence type="ECO:0000256" key="5">
    <source>
        <dbReference type="ARBA" id="ARBA00023242"/>
    </source>
</evidence>
<evidence type="ECO:0000259" key="6">
    <source>
        <dbReference type="Pfam" id="PF08640"/>
    </source>
</evidence>
<keyword evidence="5" id="KW-0539">Nucleus</keyword>
<dbReference type="GO" id="GO:0032040">
    <property type="term" value="C:small-subunit processome"/>
    <property type="evidence" value="ECO:0007669"/>
    <property type="project" value="TreeGrafter"/>
</dbReference>
<dbReference type="VEuPathDB" id="FungiDB:DIURU_003837"/>
<dbReference type="Proteomes" id="UP000449547">
    <property type="component" value="Unassembled WGS sequence"/>
</dbReference>
<dbReference type="Pfam" id="PF23240">
    <property type="entry name" value="HAT_PRP39_N"/>
    <property type="match status" value="1"/>
</dbReference>
<dbReference type="PANTHER" id="PTHR23271">
    <property type="entry name" value="HEPATOCELLULAR CARCINOMA-ASSOCIATED ANTIGEN 66"/>
    <property type="match status" value="1"/>
</dbReference>
<name>A0A642UK57_DIURU</name>
<dbReference type="SUPFAM" id="SSF48452">
    <property type="entry name" value="TPR-like"/>
    <property type="match status" value="1"/>
</dbReference>
<organism evidence="7 8">
    <name type="scientific">Diutina rugosa</name>
    <name type="common">Yeast</name>
    <name type="synonym">Candida rugosa</name>
    <dbReference type="NCBI Taxonomy" id="5481"/>
    <lineage>
        <taxon>Eukaryota</taxon>
        <taxon>Fungi</taxon>
        <taxon>Dikarya</taxon>
        <taxon>Ascomycota</taxon>
        <taxon>Saccharomycotina</taxon>
        <taxon>Pichiomycetes</taxon>
        <taxon>Debaryomycetaceae</taxon>
        <taxon>Diutina</taxon>
    </lineage>
</organism>
<dbReference type="InterPro" id="IPR055347">
    <property type="entry name" value="UTP6_N"/>
</dbReference>
<comment type="subcellular location">
    <subcellularLocation>
        <location evidence="1">Nucleus</location>
        <location evidence="1">Nucleolus</location>
    </subcellularLocation>
</comment>
<evidence type="ECO:0000256" key="3">
    <source>
        <dbReference type="ARBA" id="ARBA00022552"/>
    </source>
</evidence>
<dbReference type="RefSeq" id="XP_034011414.1">
    <property type="nucleotide sequence ID" value="XM_034156643.1"/>
</dbReference>
<proteinExistence type="inferred from homology"/>
<evidence type="ECO:0000313" key="7">
    <source>
        <dbReference type="EMBL" id="KAA8900414.1"/>
    </source>
</evidence>
<feature type="domain" description="U3 small nucleolar RNA-associated protein 6 N-terminal" evidence="6">
    <location>
        <begin position="8"/>
        <end position="78"/>
    </location>
</feature>
<dbReference type="PANTHER" id="PTHR23271:SF1">
    <property type="entry name" value="U3 SMALL NUCLEOLAR RNA-ASSOCIATED PROTEIN 6 HOMOLOG"/>
    <property type="match status" value="1"/>
</dbReference>
<reference evidence="7 8" key="1">
    <citation type="submission" date="2019-07" db="EMBL/GenBank/DDBJ databases">
        <title>Genome assembly of two rare yeast pathogens: Diutina rugosa and Trichomonascus ciferrii.</title>
        <authorList>
            <person name="Mixao V."/>
            <person name="Saus E."/>
            <person name="Hansen A."/>
            <person name="Lass-Flor C."/>
            <person name="Gabaldon T."/>
        </authorList>
    </citation>
    <scope>NUCLEOTIDE SEQUENCE [LARGE SCALE GENOMIC DNA]</scope>
    <source>
        <strain evidence="7 8">CBS 613</strain>
    </source>
</reference>
<accession>A0A642UK57</accession>
<dbReference type="GeneID" id="54782488"/>
<dbReference type="InterPro" id="IPR003107">
    <property type="entry name" value="HAT"/>
</dbReference>
<keyword evidence="4" id="KW-0677">Repeat</keyword>
<dbReference type="GO" id="GO:0030515">
    <property type="term" value="F:snoRNA binding"/>
    <property type="evidence" value="ECO:0007669"/>
    <property type="project" value="InterPro"/>
</dbReference>
<keyword evidence="3" id="KW-0698">rRNA processing</keyword>
<protein>
    <recommendedName>
        <fullName evidence="6">U3 small nucleolar RNA-associated protein 6 N-terminal domain-containing protein</fullName>
    </recommendedName>
</protein>
<evidence type="ECO:0000256" key="4">
    <source>
        <dbReference type="ARBA" id="ARBA00022737"/>
    </source>
</evidence>
<comment type="similarity">
    <text evidence="2">Belongs to the UTP6 family.</text>
</comment>
<dbReference type="EMBL" id="SWFT01000112">
    <property type="protein sequence ID" value="KAA8900414.1"/>
    <property type="molecule type" value="Genomic_DNA"/>
</dbReference>
<dbReference type="SMART" id="SM00386">
    <property type="entry name" value="HAT"/>
    <property type="match status" value="3"/>
</dbReference>
<dbReference type="GO" id="GO:0000462">
    <property type="term" value="P:maturation of SSU-rRNA from tricistronic rRNA transcript (SSU-rRNA, 5.8S rRNA, LSU-rRNA)"/>
    <property type="evidence" value="ECO:0007669"/>
    <property type="project" value="InterPro"/>
</dbReference>
<dbReference type="GO" id="GO:0034388">
    <property type="term" value="C:Pwp2p-containing subcomplex of 90S preribosome"/>
    <property type="evidence" value="ECO:0007669"/>
    <property type="project" value="TreeGrafter"/>
</dbReference>
<dbReference type="Pfam" id="PF08640">
    <property type="entry name" value="U3_assoc_6"/>
    <property type="match status" value="1"/>
</dbReference>
<evidence type="ECO:0000313" key="8">
    <source>
        <dbReference type="Proteomes" id="UP000449547"/>
    </source>
</evidence>
<dbReference type="Gene3D" id="1.25.40.10">
    <property type="entry name" value="Tetratricopeptide repeat domain"/>
    <property type="match status" value="1"/>
</dbReference>
<keyword evidence="8" id="KW-1185">Reference proteome</keyword>
<gene>
    <name evidence="7" type="ORF">DIURU_003837</name>
</gene>
<dbReference type="InterPro" id="IPR011990">
    <property type="entry name" value="TPR-like_helical_dom_sf"/>
</dbReference>
<dbReference type="InterPro" id="IPR013949">
    <property type="entry name" value="Utp6"/>
</dbReference>
<evidence type="ECO:0000256" key="1">
    <source>
        <dbReference type="ARBA" id="ARBA00004604"/>
    </source>
</evidence>
<dbReference type="OrthoDB" id="28112at2759"/>
<sequence length="395" mass="45827">MSKVRFFLEKSIPELEDLQKKGVFTKSEITMLMRKRTDFEQRITGRGARPRDFLKYVEWEKNVERLRLKRLERLHIEHGGPSEHASMRRRLFVLERAVNKFPAENDLWLTYLDVARENGAIKVIYEVYSKLLQLQPTNIDAWLSAAKFEFEENSNASGARSLFQRGLRLNSESTRLWLAYCQFELTYVAKLLARRKLLGLTSEQAQAADMEQERKEKTTEEELQADEIALPDDDEKTLTQLPEADLNMLGNPDTNPALKGDVALAIFDAAMTTLPKHTRETPFSTANKFLAIFDKFDQRNYLYSHVLDELNREHSDDVRTHLLDITLPIRTVTVDSPDFADQLQLSVNKFLAYKARKPNPELTKQFCQQLEAKFITEENTKVNEIVRKIITKVKA</sequence>
<dbReference type="OMA" id="YAKLEMI"/>